<sequence length="349" mass="40026">MFEPNLHIKKYTVIFLTFFLAGTVNSFSLLAQPTEVVAQKGDGIYRLLTRNGLPATEYMEAFIELNKERLGPDNSLFAGRKYKLPGRKAEGTLKASKPLTKPKGPTRNIEIFGKKYAEVEIIDEQLKGAVFHLVAGHGGPDPGAVAKYGDWQLCEDEYAYDVTLRLARNLIQHGATVYMITRDKNDGIRDESYLRPDKDEVCYPNQKIPLNQIRRLRQRTDAVNDLYKKHRGSFQRMVAIHVDSRSHGENIDVFFYHDKRSKTGEKAAHILKNTFQQKYDQHQPGRGYSGTVSTRNLYVVKNTYPVAVYIELGNINHRRDQQRFIIPSNRQALANWLFEGLVEDYKTNK</sequence>
<comment type="catalytic activity">
    <reaction evidence="1">
        <text>Hydrolyzes the link between N-acetylmuramoyl residues and L-amino acid residues in certain cell-wall glycopeptides.</text>
        <dbReference type="EC" id="3.5.1.28"/>
    </reaction>
</comment>
<evidence type="ECO:0000313" key="6">
    <source>
        <dbReference type="Proteomes" id="UP000184164"/>
    </source>
</evidence>
<feature type="domain" description="LysM" evidence="4">
    <location>
        <begin position="34"/>
        <end position="84"/>
    </location>
</feature>
<dbReference type="PANTHER" id="PTHR30404">
    <property type="entry name" value="N-ACETYLMURAMOYL-L-ALANINE AMIDASE"/>
    <property type="match status" value="1"/>
</dbReference>
<evidence type="ECO:0000256" key="1">
    <source>
        <dbReference type="ARBA" id="ARBA00001561"/>
    </source>
</evidence>
<reference evidence="6" key="1">
    <citation type="submission" date="2016-11" db="EMBL/GenBank/DDBJ databases">
        <authorList>
            <person name="Varghese N."/>
            <person name="Submissions S."/>
        </authorList>
    </citation>
    <scope>NUCLEOTIDE SEQUENCE [LARGE SCALE GENOMIC DNA]</scope>
    <source>
        <strain evidence="6">DSM 26910</strain>
    </source>
</reference>
<dbReference type="InterPro" id="IPR002508">
    <property type="entry name" value="MurNAc-LAA_cat"/>
</dbReference>
<dbReference type="STRING" id="1484053.SAMN05444274_104413"/>
<dbReference type="PANTHER" id="PTHR30404:SF0">
    <property type="entry name" value="N-ACETYLMURAMOYL-L-ALANINE AMIDASE AMIC"/>
    <property type="match status" value="1"/>
</dbReference>
<dbReference type="AlphaFoldDB" id="A0A1M5AP65"/>
<organism evidence="5 6">
    <name type="scientific">Mariniphaga anaerophila</name>
    <dbReference type="NCBI Taxonomy" id="1484053"/>
    <lineage>
        <taxon>Bacteria</taxon>
        <taxon>Pseudomonadati</taxon>
        <taxon>Bacteroidota</taxon>
        <taxon>Bacteroidia</taxon>
        <taxon>Marinilabiliales</taxon>
        <taxon>Prolixibacteraceae</taxon>
        <taxon>Mariniphaga</taxon>
    </lineage>
</organism>
<protein>
    <recommendedName>
        <fullName evidence="2">N-acetylmuramoyl-L-alanine amidase</fullName>
        <ecNumber evidence="2">3.5.1.28</ecNumber>
    </recommendedName>
</protein>
<dbReference type="EMBL" id="FQUM01000004">
    <property type="protein sequence ID" value="SHF32050.1"/>
    <property type="molecule type" value="Genomic_DNA"/>
</dbReference>
<dbReference type="Gene3D" id="3.40.630.40">
    <property type="entry name" value="Zn-dependent exopeptidases"/>
    <property type="match status" value="1"/>
</dbReference>
<dbReference type="InterPro" id="IPR018392">
    <property type="entry name" value="LysM"/>
</dbReference>
<keyword evidence="6" id="KW-1185">Reference proteome</keyword>
<dbReference type="Proteomes" id="UP000184164">
    <property type="component" value="Unassembled WGS sequence"/>
</dbReference>
<dbReference type="EC" id="3.5.1.28" evidence="2"/>
<dbReference type="CDD" id="cd02696">
    <property type="entry name" value="MurNAc-LAA"/>
    <property type="match status" value="1"/>
</dbReference>
<dbReference type="SUPFAM" id="SSF53187">
    <property type="entry name" value="Zn-dependent exopeptidases"/>
    <property type="match status" value="1"/>
</dbReference>
<name>A0A1M5AP65_9BACT</name>
<dbReference type="GO" id="GO:0008745">
    <property type="term" value="F:N-acetylmuramoyl-L-alanine amidase activity"/>
    <property type="evidence" value="ECO:0007669"/>
    <property type="project" value="UniProtKB-EC"/>
</dbReference>
<dbReference type="PROSITE" id="PS51782">
    <property type="entry name" value="LYSM"/>
    <property type="match status" value="1"/>
</dbReference>
<gene>
    <name evidence="5" type="ORF">SAMN05444274_104413</name>
</gene>
<proteinExistence type="predicted"/>
<dbReference type="Pfam" id="PF01520">
    <property type="entry name" value="Amidase_3"/>
    <property type="match status" value="1"/>
</dbReference>
<accession>A0A1M5AP65</accession>
<evidence type="ECO:0000256" key="2">
    <source>
        <dbReference type="ARBA" id="ARBA00011901"/>
    </source>
</evidence>
<evidence type="ECO:0000259" key="4">
    <source>
        <dbReference type="PROSITE" id="PS51782"/>
    </source>
</evidence>
<evidence type="ECO:0000256" key="3">
    <source>
        <dbReference type="ARBA" id="ARBA00022801"/>
    </source>
</evidence>
<dbReference type="GO" id="GO:0009253">
    <property type="term" value="P:peptidoglycan catabolic process"/>
    <property type="evidence" value="ECO:0007669"/>
    <property type="project" value="InterPro"/>
</dbReference>
<evidence type="ECO:0000313" key="5">
    <source>
        <dbReference type="EMBL" id="SHF32050.1"/>
    </source>
</evidence>
<dbReference type="InterPro" id="IPR050695">
    <property type="entry name" value="N-acetylmuramoyl_amidase_3"/>
</dbReference>
<dbReference type="GO" id="GO:0030288">
    <property type="term" value="C:outer membrane-bounded periplasmic space"/>
    <property type="evidence" value="ECO:0007669"/>
    <property type="project" value="TreeGrafter"/>
</dbReference>
<keyword evidence="3" id="KW-0378">Hydrolase</keyword>